<sequence>MISGFFSHLRELNRCTSPAHRDMIISVKYPYHARSLMTKGNIVTSFLISVIPTLVDAFRDFVSTKVPSIFISYVK</sequence>
<proteinExistence type="predicted"/>
<dbReference type="Proteomes" id="UP000219068">
    <property type="component" value="Unassembled WGS sequence"/>
</dbReference>
<evidence type="ECO:0000313" key="2">
    <source>
        <dbReference type="Proteomes" id="UP000219068"/>
    </source>
</evidence>
<organism evidence="1 2">
    <name type="scientific">Thalassospira xiamenensis</name>
    <dbReference type="NCBI Taxonomy" id="220697"/>
    <lineage>
        <taxon>Bacteria</taxon>
        <taxon>Pseudomonadati</taxon>
        <taxon>Pseudomonadota</taxon>
        <taxon>Alphaproteobacteria</taxon>
        <taxon>Rhodospirillales</taxon>
        <taxon>Thalassospiraceae</taxon>
        <taxon>Thalassospira</taxon>
    </lineage>
</organism>
<evidence type="ECO:0000313" key="1">
    <source>
        <dbReference type="EMBL" id="SOC23829.1"/>
    </source>
</evidence>
<accession>A0A285TMK8</accession>
<dbReference type="EMBL" id="OBMM01000004">
    <property type="protein sequence ID" value="SOC23829.1"/>
    <property type="molecule type" value="Genomic_DNA"/>
</dbReference>
<dbReference type="AlphaFoldDB" id="A0A285TMK8"/>
<gene>
    <name evidence="1" type="ORF">SAMN05428964_104186</name>
</gene>
<reference evidence="1 2" key="1">
    <citation type="submission" date="2017-08" db="EMBL/GenBank/DDBJ databases">
        <authorList>
            <person name="de Groot N.N."/>
        </authorList>
    </citation>
    <scope>NUCLEOTIDE SEQUENCE [LARGE SCALE GENOMIC DNA]</scope>
    <source>
        <strain evidence="1 2">USBA 78</strain>
    </source>
</reference>
<protein>
    <submittedName>
        <fullName evidence="1">Uncharacterized protein</fullName>
    </submittedName>
</protein>
<name>A0A285TMK8_9PROT</name>